<evidence type="ECO:0000256" key="1">
    <source>
        <dbReference type="ARBA" id="ARBA00004162"/>
    </source>
</evidence>
<evidence type="ECO:0000256" key="6">
    <source>
        <dbReference type="SAM" id="MobiDB-lite"/>
    </source>
</evidence>
<dbReference type="Pfam" id="PF12791">
    <property type="entry name" value="RsgI_N"/>
    <property type="match status" value="1"/>
</dbReference>
<keyword evidence="3 7" id="KW-0812">Transmembrane</keyword>
<name>A0A0U5ASG5_9BACL</name>
<evidence type="ECO:0000256" key="2">
    <source>
        <dbReference type="ARBA" id="ARBA00022475"/>
    </source>
</evidence>
<keyword evidence="4 7" id="KW-1133">Transmembrane helix</keyword>
<keyword evidence="5 7" id="KW-0472">Membrane</keyword>
<dbReference type="EMBL" id="AP017312">
    <property type="protein sequence ID" value="BAU26778.1"/>
    <property type="molecule type" value="Genomic_DNA"/>
</dbReference>
<dbReference type="InterPro" id="IPR024449">
    <property type="entry name" value="Anti-sigma_RsgI_N"/>
</dbReference>
<dbReference type="Pfam" id="PF23750">
    <property type="entry name" value="RsgI_M"/>
    <property type="match status" value="1"/>
</dbReference>
<evidence type="ECO:0000256" key="7">
    <source>
        <dbReference type="SAM" id="Phobius"/>
    </source>
</evidence>
<gene>
    <name evidence="8" type="primary">rsgI</name>
    <name evidence="8" type="ORF">CB4_00946</name>
</gene>
<accession>A0A0U5ASG5</accession>
<reference evidence="8 9" key="1">
    <citation type="submission" date="2015-12" db="EMBL/GenBank/DDBJ databases">
        <title>Genome sequence of Aneurinibacillus soli.</title>
        <authorList>
            <person name="Lee J.S."/>
            <person name="Lee K.C."/>
            <person name="Kim K.K."/>
            <person name="Lee B.W."/>
        </authorList>
    </citation>
    <scope>NUCLEOTIDE SEQUENCE [LARGE SCALE GENOMIC DNA]</scope>
    <source>
        <strain evidence="8 9">CB4</strain>
    </source>
</reference>
<keyword evidence="9" id="KW-1185">Reference proteome</keyword>
<evidence type="ECO:0000313" key="9">
    <source>
        <dbReference type="Proteomes" id="UP000217696"/>
    </source>
</evidence>
<feature type="compositionally biased region" description="Basic and acidic residues" evidence="6">
    <location>
        <begin position="366"/>
        <end position="381"/>
    </location>
</feature>
<dbReference type="AlphaFoldDB" id="A0A0U5ASG5"/>
<dbReference type="Proteomes" id="UP000217696">
    <property type="component" value="Chromosome"/>
</dbReference>
<comment type="subcellular location">
    <subcellularLocation>
        <location evidence="1">Cell membrane</location>
        <topology evidence="1">Single-pass membrane protein</topology>
    </subcellularLocation>
</comment>
<dbReference type="PROSITE" id="PS51849">
    <property type="entry name" value="RSGI_N"/>
    <property type="match status" value="1"/>
</dbReference>
<evidence type="ECO:0000313" key="8">
    <source>
        <dbReference type="EMBL" id="BAU26778.1"/>
    </source>
</evidence>
<dbReference type="KEGG" id="asoc:CB4_00946"/>
<feature type="compositionally biased region" description="Low complexity" evidence="6">
    <location>
        <begin position="350"/>
        <end position="361"/>
    </location>
</feature>
<feature type="compositionally biased region" description="Basic and acidic residues" evidence="6">
    <location>
        <begin position="320"/>
        <end position="347"/>
    </location>
</feature>
<dbReference type="GO" id="GO:0005886">
    <property type="term" value="C:plasma membrane"/>
    <property type="evidence" value="ECO:0007669"/>
    <property type="project" value="UniProtKB-SubCell"/>
</dbReference>
<proteinExistence type="predicted"/>
<keyword evidence="2" id="KW-1003">Cell membrane</keyword>
<evidence type="ECO:0000256" key="3">
    <source>
        <dbReference type="ARBA" id="ARBA00022692"/>
    </source>
</evidence>
<feature type="transmembrane region" description="Helical" evidence="7">
    <location>
        <begin position="53"/>
        <end position="75"/>
    </location>
</feature>
<organism evidence="8 9">
    <name type="scientific">Aneurinibacillus soli</name>
    <dbReference type="NCBI Taxonomy" id="1500254"/>
    <lineage>
        <taxon>Bacteria</taxon>
        <taxon>Bacillati</taxon>
        <taxon>Bacillota</taxon>
        <taxon>Bacilli</taxon>
        <taxon>Bacillales</taxon>
        <taxon>Paenibacillaceae</taxon>
        <taxon>Aneurinibacillus group</taxon>
        <taxon>Aneurinibacillus</taxon>
    </lineage>
</organism>
<dbReference type="InterPro" id="IPR055431">
    <property type="entry name" value="RsgI_M"/>
</dbReference>
<feature type="region of interest" description="Disordered" evidence="6">
    <location>
        <begin position="243"/>
        <end position="390"/>
    </location>
</feature>
<protein>
    <submittedName>
        <fullName evidence="8">Anti-sigma-I factor RsgI</fullName>
    </submittedName>
</protein>
<evidence type="ECO:0000256" key="4">
    <source>
        <dbReference type="ARBA" id="ARBA00022989"/>
    </source>
</evidence>
<sequence length="390" mass="44137">MLKRQDHYWIVMTPDGGFHRIPPDSREVIEGEEIEFALPQEQRVRTVRRPWRNVTYAAAACLLLLLSGIPLWNMLFTTAYAAVSIDINPSFELEVNKQYQVTDLHALNKEAEALAPSIEWKNRELTTVTSDIIQDARQSGFLKRNQDILIVPVGLDSAEASQEVLQKIEQHASILAKQGGEGVTVTLMESTKEARQQAQKEGMSVGKYALYDSVRHMDHPFSVDQIKKLSITEISSAIGGIDRVPNTKRYTNQPARKPDATPKPAAQPEVKSMKSTVTQQTRKEAKADTRKRHPVYSKKSDHTSATQESGPKTKVIPKAVTEETKHKAEAQAKRESGRTEEEKKYKSDYGQLQQRQNQDGQGVDEDERKRNDAYKKERENKQPNFSAPFQ</sequence>
<evidence type="ECO:0000256" key="5">
    <source>
        <dbReference type="ARBA" id="ARBA00023136"/>
    </source>
</evidence>